<evidence type="ECO:0000313" key="7">
    <source>
        <dbReference type="EMBL" id="MBD2149919.1"/>
    </source>
</evidence>
<evidence type="ECO:0000256" key="1">
    <source>
        <dbReference type="ARBA" id="ARBA00001966"/>
    </source>
</evidence>
<reference evidence="7" key="1">
    <citation type="journal article" date="2015" name="ISME J.">
        <title>Draft Genome Sequence of Streptomyces incarnatus NRRL8089, which Produces the Nucleoside Antibiotic Sinefungin.</title>
        <authorList>
            <person name="Oshima K."/>
            <person name="Hattori M."/>
            <person name="Shimizu H."/>
            <person name="Fukuda K."/>
            <person name="Nemoto M."/>
            <person name="Inagaki K."/>
            <person name="Tamura T."/>
        </authorList>
    </citation>
    <scope>NUCLEOTIDE SEQUENCE</scope>
    <source>
        <strain evidence="7">FACHB-1277</strain>
    </source>
</reference>
<dbReference type="GO" id="GO:0051539">
    <property type="term" value="F:4 iron, 4 sulfur cluster binding"/>
    <property type="evidence" value="ECO:0007669"/>
    <property type="project" value="UniProtKB-KW"/>
</dbReference>
<dbReference type="InterPro" id="IPR021039">
    <property type="entry name" value="Fe-S-bd_prot_LdpA_C"/>
</dbReference>
<organism evidence="7 8">
    <name type="scientific">Pseudanabaena cinerea FACHB-1277</name>
    <dbReference type="NCBI Taxonomy" id="2949581"/>
    <lineage>
        <taxon>Bacteria</taxon>
        <taxon>Bacillati</taxon>
        <taxon>Cyanobacteriota</taxon>
        <taxon>Cyanophyceae</taxon>
        <taxon>Pseudanabaenales</taxon>
        <taxon>Pseudanabaenaceae</taxon>
        <taxon>Pseudanabaena</taxon>
        <taxon>Pseudanabaena cinerea</taxon>
    </lineage>
</organism>
<dbReference type="PANTHER" id="PTHR24960:SF79">
    <property type="entry name" value="PHOTOSYSTEM I IRON-SULFUR CENTER"/>
    <property type="match status" value="1"/>
</dbReference>
<gene>
    <name evidence="7" type="ORF">H6F44_07260</name>
</gene>
<dbReference type="InterPro" id="IPR050157">
    <property type="entry name" value="PSI_iron-sulfur_center"/>
</dbReference>
<dbReference type="AlphaFoldDB" id="A0A926URJ0"/>
<keyword evidence="3" id="KW-0479">Metal-binding</keyword>
<dbReference type="PROSITE" id="PS00198">
    <property type="entry name" value="4FE4S_FER_1"/>
    <property type="match status" value="1"/>
</dbReference>
<dbReference type="RefSeq" id="WP_190350284.1">
    <property type="nucleotide sequence ID" value="NZ_JACJPY010000015.1"/>
</dbReference>
<evidence type="ECO:0000256" key="4">
    <source>
        <dbReference type="ARBA" id="ARBA00023004"/>
    </source>
</evidence>
<name>A0A926URJ0_9CYAN</name>
<accession>A0A926URJ0</accession>
<dbReference type="Pfam" id="PF12617">
    <property type="entry name" value="LdpA_C"/>
    <property type="match status" value="1"/>
</dbReference>
<evidence type="ECO:0000256" key="2">
    <source>
        <dbReference type="ARBA" id="ARBA00022485"/>
    </source>
</evidence>
<dbReference type="InterPro" id="IPR057431">
    <property type="entry name" value="LdpA_Fe-S-bd"/>
</dbReference>
<keyword evidence="2" id="KW-0004">4Fe-4S</keyword>
<dbReference type="PANTHER" id="PTHR24960">
    <property type="entry name" value="PHOTOSYSTEM I IRON-SULFUR CENTER-RELATED"/>
    <property type="match status" value="1"/>
</dbReference>
<evidence type="ECO:0000259" key="6">
    <source>
        <dbReference type="PROSITE" id="PS51379"/>
    </source>
</evidence>
<evidence type="ECO:0000256" key="5">
    <source>
        <dbReference type="ARBA" id="ARBA00023014"/>
    </source>
</evidence>
<reference evidence="7" key="2">
    <citation type="submission" date="2020-08" db="EMBL/GenBank/DDBJ databases">
        <authorList>
            <person name="Chen M."/>
            <person name="Teng W."/>
            <person name="Zhao L."/>
            <person name="Hu C."/>
            <person name="Zhou Y."/>
            <person name="Han B."/>
            <person name="Song L."/>
            <person name="Shu W."/>
        </authorList>
    </citation>
    <scope>NUCLEOTIDE SEQUENCE</scope>
    <source>
        <strain evidence="7">FACHB-1277</strain>
    </source>
</reference>
<dbReference type="InterPro" id="IPR017900">
    <property type="entry name" value="4Fe4S_Fe_S_CS"/>
</dbReference>
<dbReference type="Proteomes" id="UP000631421">
    <property type="component" value="Unassembled WGS sequence"/>
</dbReference>
<dbReference type="PROSITE" id="PS51379">
    <property type="entry name" value="4FE4S_FER_2"/>
    <property type="match status" value="2"/>
</dbReference>
<evidence type="ECO:0000256" key="3">
    <source>
        <dbReference type="ARBA" id="ARBA00022723"/>
    </source>
</evidence>
<evidence type="ECO:0000313" key="8">
    <source>
        <dbReference type="Proteomes" id="UP000631421"/>
    </source>
</evidence>
<dbReference type="GO" id="GO:0046872">
    <property type="term" value="F:metal ion binding"/>
    <property type="evidence" value="ECO:0007669"/>
    <property type="project" value="UniProtKB-KW"/>
</dbReference>
<comment type="caution">
    <text evidence="7">The sequence shown here is derived from an EMBL/GenBank/DDBJ whole genome shotgun (WGS) entry which is preliminary data.</text>
</comment>
<dbReference type="Gene3D" id="3.30.70.20">
    <property type="match status" value="1"/>
</dbReference>
<sequence length="339" mass="37230">MGLEALRSRHWFKLICGASYQHLPAIRHLALIYTLAGADCIDMAPDPATIAAAREGIAAALKLNPQIAAPLVMVSFNDGEDPHFRKAFFDPQLCPADCQRPCEKVCPTTAIKFGNDYNGIMPSLCYGCGRCLPLCPVQIIHTREQVYQPEDIFELVTNQSQSSQSQSSQSIDAIEIHTQPHRTQEFAAFWRRLSAIVPQVKLMAVSFPDCENLHEYLLSLLAVMQPMPRSLIWQTDGRPMSGDIGDGTTRAALKLGQKVLGFDLPLGFVQVAGGTNASTVAKLKQAKIPVSGIAYGSYARKIITDFLDAQPIPDRLEDCPELLWQAVAIAKQLVSQIKN</sequence>
<protein>
    <submittedName>
        <fullName evidence="7">4Fe-4S ferredoxin</fullName>
    </submittedName>
</protein>
<dbReference type="Pfam" id="PF25160">
    <property type="entry name" value="LdpA_Fe-S-bd"/>
    <property type="match status" value="1"/>
</dbReference>
<comment type="cofactor">
    <cofactor evidence="1">
        <name>[4Fe-4S] cluster</name>
        <dbReference type="ChEBI" id="CHEBI:49883"/>
    </cofactor>
</comment>
<keyword evidence="5" id="KW-0411">Iron-sulfur</keyword>
<feature type="domain" description="4Fe-4S ferredoxin-type" evidence="6">
    <location>
        <begin position="85"/>
        <end position="116"/>
    </location>
</feature>
<proteinExistence type="predicted"/>
<keyword evidence="8" id="KW-1185">Reference proteome</keyword>
<feature type="domain" description="4Fe-4S ferredoxin-type" evidence="6">
    <location>
        <begin position="120"/>
        <end position="145"/>
    </location>
</feature>
<keyword evidence="4" id="KW-0408">Iron</keyword>
<dbReference type="SUPFAM" id="SSF54862">
    <property type="entry name" value="4Fe-4S ferredoxins"/>
    <property type="match status" value="1"/>
</dbReference>
<dbReference type="InterPro" id="IPR017896">
    <property type="entry name" value="4Fe4S_Fe-S-bd"/>
</dbReference>
<dbReference type="EMBL" id="JACJPY010000015">
    <property type="protein sequence ID" value="MBD2149919.1"/>
    <property type="molecule type" value="Genomic_DNA"/>
</dbReference>